<sequence>MGPLAGTIAACRVSHTSIAAYKHRAVSWWDYLESNSAFGRLSLDIIAIIDLELHYISPFHLLPFPKTHGSKPQRNNVDWCEKIGCQIDAIGSRRHDTTKRSLDRTQDTCRSSGYESVRHTTPTPSIARSHTARQRPSVIKGPSVGGHVITKNK</sequence>
<dbReference type="EMBL" id="KE524975">
    <property type="protein sequence ID" value="KFB38965.1"/>
    <property type="molecule type" value="Genomic_DNA"/>
</dbReference>
<gene>
    <name evidence="2" type="ORF">ZHAS_00006383</name>
</gene>
<evidence type="ECO:0000313" key="2">
    <source>
        <dbReference type="EMBL" id="KFB38965.1"/>
    </source>
</evidence>
<reference evidence="3" key="2">
    <citation type="submission" date="2020-05" db="UniProtKB">
        <authorList>
            <consortium name="EnsemblMetazoa"/>
        </authorList>
    </citation>
    <scope>IDENTIFICATION</scope>
</reference>
<dbReference type="EnsemblMetazoa" id="ASIC006383-RA">
    <property type="protein sequence ID" value="ASIC006383-PA"/>
    <property type="gene ID" value="ASIC006383"/>
</dbReference>
<dbReference type="VEuPathDB" id="VectorBase:ASIC006383"/>
<evidence type="ECO:0000256" key="1">
    <source>
        <dbReference type="SAM" id="MobiDB-lite"/>
    </source>
</evidence>
<dbReference type="AlphaFoldDB" id="A0A084VLX1"/>
<accession>A0A084VLX1</accession>
<protein>
    <submittedName>
        <fullName evidence="2 3">Uncharacterized protein</fullName>
    </submittedName>
</protein>
<feature type="region of interest" description="Disordered" evidence="1">
    <location>
        <begin position="96"/>
        <end position="153"/>
    </location>
</feature>
<evidence type="ECO:0000313" key="4">
    <source>
        <dbReference type="Proteomes" id="UP000030765"/>
    </source>
</evidence>
<feature type="compositionally biased region" description="Basic and acidic residues" evidence="1">
    <location>
        <begin position="96"/>
        <end position="107"/>
    </location>
</feature>
<reference evidence="2 4" key="1">
    <citation type="journal article" date="2014" name="BMC Genomics">
        <title>Genome sequence of Anopheles sinensis provides insight into genetics basis of mosquito competence for malaria parasites.</title>
        <authorList>
            <person name="Zhou D."/>
            <person name="Zhang D."/>
            <person name="Ding G."/>
            <person name="Shi L."/>
            <person name="Hou Q."/>
            <person name="Ye Y."/>
            <person name="Xu Y."/>
            <person name="Zhou H."/>
            <person name="Xiong C."/>
            <person name="Li S."/>
            <person name="Yu J."/>
            <person name="Hong S."/>
            <person name="Yu X."/>
            <person name="Zou P."/>
            <person name="Chen C."/>
            <person name="Chang X."/>
            <person name="Wang W."/>
            <person name="Lv Y."/>
            <person name="Sun Y."/>
            <person name="Ma L."/>
            <person name="Shen B."/>
            <person name="Zhu C."/>
        </authorList>
    </citation>
    <scope>NUCLEOTIDE SEQUENCE [LARGE SCALE GENOMIC DNA]</scope>
</reference>
<proteinExistence type="predicted"/>
<name>A0A084VLX1_ANOSI</name>
<organism evidence="2">
    <name type="scientific">Anopheles sinensis</name>
    <name type="common">Mosquito</name>
    <dbReference type="NCBI Taxonomy" id="74873"/>
    <lineage>
        <taxon>Eukaryota</taxon>
        <taxon>Metazoa</taxon>
        <taxon>Ecdysozoa</taxon>
        <taxon>Arthropoda</taxon>
        <taxon>Hexapoda</taxon>
        <taxon>Insecta</taxon>
        <taxon>Pterygota</taxon>
        <taxon>Neoptera</taxon>
        <taxon>Endopterygota</taxon>
        <taxon>Diptera</taxon>
        <taxon>Nematocera</taxon>
        <taxon>Culicoidea</taxon>
        <taxon>Culicidae</taxon>
        <taxon>Anophelinae</taxon>
        <taxon>Anopheles</taxon>
    </lineage>
</organism>
<dbReference type="Proteomes" id="UP000030765">
    <property type="component" value="Unassembled WGS sequence"/>
</dbReference>
<keyword evidence="4" id="KW-1185">Reference proteome</keyword>
<evidence type="ECO:0000313" key="3">
    <source>
        <dbReference type="EnsemblMetazoa" id="ASIC006383-PA"/>
    </source>
</evidence>
<feature type="compositionally biased region" description="Polar residues" evidence="1">
    <location>
        <begin position="108"/>
        <end position="128"/>
    </location>
</feature>
<dbReference type="EMBL" id="ATLV01014570">
    <property type="status" value="NOT_ANNOTATED_CDS"/>
    <property type="molecule type" value="Genomic_DNA"/>
</dbReference>